<evidence type="ECO:0000313" key="2">
    <source>
        <dbReference type="Proteomes" id="UP000664534"/>
    </source>
</evidence>
<name>A0A8H3FX54_9LECA</name>
<dbReference type="EMBL" id="CAJPDT010000059">
    <property type="protein sequence ID" value="CAF9930854.1"/>
    <property type="molecule type" value="Genomic_DNA"/>
</dbReference>
<proteinExistence type="predicted"/>
<dbReference type="AlphaFoldDB" id="A0A8H3FX54"/>
<organism evidence="1 2">
    <name type="scientific">Imshaugia aleurites</name>
    <dbReference type="NCBI Taxonomy" id="172621"/>
    <lineage>
        <taxon>Eukaryota</taxon>
        <taxon>Fungi</taxon>
        <taxon>Dikarya</taxon>
        <taxon>Ascomycota</taxon>
        <taxon>Pezizomycotina</taxon>
        <taxon>Lecanoromycetes</taxon>
        <taxon>OSLEUM clade</taxon>
        <taxon>Lecanoromycetidae</taxon>
        <taxon>Lecanorales</taxon>
        <taxon>Lecanorineae</taxon>
        <taxon>Parmeliaceae</taxon>
        <taxon>Imshaugia</taxon>
    </lineage>
</organism>
<comment type="caution">
    <text evidence="1">The sequence shown here is derived from an EMBL/GenBank/DDBJ whole genome shotgun (WGS) entry which is preliminary data.</text>
</comment>
<evidence type="ECO:0000313" key="1">
    <source>
        <dbReference type="EMBL" id="CAF9930854.1"/>
    </source>
</evidence>
<reference evidence="1" key="1">
    <citation type="submission" date="2021-03" db="EMBL/GenBank/DDBJ databases">
        <authorList>
            <person name="Tagirdzhanova G."/>
        </authorList>
    </citation>
    <scope>NUCLEOTIDE SEQUENCE</scope>
</reference>
<dbReference type="Proteomes" id="UP000664534">
    <property type="component" value="Unassembled WGS sequence"/>
</dbReference>
<dbReference type="OrthoDB" id="5347579at2759"/>
<sequence length="138" mass="15809">MASLLEPSLPPDTIRKLQARRSYMAKAPFEQHRSKKKLLGDIAMKLWPVNWFGPAIIRAHDKHQYEKDRKHVRDVFVEFRERRSRKSSVVGAGGSGSVVDLNTFLAPVEDVPLKGDLWRRRDGETADPWLLPPANEII</sequence>
<gene>
    <name evidence="1" type="ORF">IMSHALPRED_008297</name>
</gene>
<protein>
    <submittedName>
        <fullName evidence="1">Uncharacterized protein</fullName>
    </submittedName>
</protein>
<keyword evidence="2" id="KW-1185">Reference proteome</keyword>
<accession>A0A8H3FX54</accession>